<evidence type="ECO:0000313" key="6">
    <source>
        <dbReference type="Proteomes" id="UP000663658"/>
    </source>
</evidence>
<accession>A0A1I5UM98</accession>
<dbReference type="Proteomes" id="UP000182025">
    <property type="component" value="Unassembled WGS sequence"/>
</dbReference>
<dbReference type="InterPro" id="IPR012223">
    <property type="entry name" value="TEII"/>
</dbReference>
<keyword evidence="4" id="KW-0378">Hydrolase</keyword>
<reference evidence="5" key="1">
    <citation type="submission" date="2016-10" db="EMBL/GenBank/DDBJ databases">
        <authorList>
            <person name="Varghese N."/>
            <person name="Submissions S."/>
        </authorList>
    </citation>
    <scope>NUCLEOTIDE SEQUENCE [LARGE SCALE GENOMIC DNA]</scope>
    <source>
        <strain evidence="5">JCM 15604</strain>
    </source>
</reference>
<gene>
    <name evidence="3" type="ORF">JWV26_01295</name>
    <name evidence="4" type="ORF">SAMN05216177_106309</name>
</gene>
<dbReference type="GO" id="GO:0016787">
    <property type="term" value="F:hydrolase activity"/>
    <property type="evidence" value="ECO:0007669"/>
    <property type="project" value="UniProtKB-KW"/>
</dbReference>
<reference evidence="3 6" key="3">
    <citation type="submission" date="2021-02" db="EMBL/GenBank/DDBJ databases">
        <title>Whole genome sequencing of Pseudomonas alcaliphila strain SM2.</title>
        <authorList>
            <person name="Alshamsi M.S."/>
            <person name="Sudalaimuthuasari N."/>
            <person name="Kundu B."/>
            <person name="AlMaskari R.S."/>
            <person name="Elmahi Y."/>
            <person name="Mundra S."/>
            <person name="Chandran S."/>
            <person name="Malik S."/>
            <person name="Hazzouri K.M."/>
            <person name="Amiri K.M.A."/>
        </authorList>
    </citation>
    <scope>NUCLEOTIDE SEQUENCE [LARGE SCALE GENOMIC DNA]</scope>
    <source>
        <strain evidence="3 6">SM2</strain>
    </source>
</reference>
<protein>
    <submittedName>
        <fullName evidence="4">Medium-chain acyl-[acyl-carrier-protein] hydrolase</fullName>
    </submittedName>
    <submittedName>
        <fullName evidence="3">Thioesterase</fullName>
    </submittedName>
</protein>
<dbReference type="AlphaFoldDB" id="A0A1I5UM98"/>
<evidence type="ECO:0000256" key="1">
    <source>
        <dbReference type="ARBA" id="ARBA00007169"/>
    </source>
</evidence>
<keyword evidence="5" id="KW-1185">Reference proteome</keyword>
<evidence type="ECO:0000313" key="5">
    <source>
        <dbReference type="Proteomes" id="UP000182025"/>
    </source>
</evidence>
<dbReference type="EMBL" id="FOXK01000006">
    <property type="protein sequence ID" value="SFP96328.1"/>
    <property type="molecule type" value="Genomic_DNA"/>
</dbReference>
<dbReference type="EMBL" id="CP070505">
    <property type="protein sequence ID" value="QSL93035.1"/>
    <property type="molecule type" value="Genomic_DNA"/>
</dbReference>
<dbReference type="KEGG" id="pty:JWV26_01295"/>
<sequence length="260" mass="28925">MHAQVLYEQRPADSAWIQTRPLPGARLRLFCFPFAGGSAGSFMPWFAKLAPSIQLCAIQLPGRGARFGEPPLHDFAQLLEQLGQVIARHDDRPYAFFGHSLGALVAFELAHHCVRRGLASPRHLFVSASGAPRHRVGAPRYDLLSDGELLIKLRDYAGTPPEVLSNQELMALLLPAIRADFALLSRYRYQQRPRLDVPISVLAGHDDAHVGEETLHDWQTETRAGCELHGFEGGHFFAFEQPDPVLELVRRRLGVAKTVS</sequence>
<dbReference type="Pfam" id="PF00975">
    <property type="entry name" value="Thioesterase"/>
    <property type="match status" value="1"/>
</dbReference>
<dbReference type="Proteomes" id="UP000663658">
    <property type="component" value="Chromosome"/>
</dbReference>
<evidence type="ECO:0000259" key="2">
    <source>
        <dbReference type="Pfam" id="PF00975"/>
    </source>
</evidence>
<evidence type="ECO:0000313" key="3">
    <source>
        <dbReference type="EMBL" id="QSL93035.1"/>
    </source>
</evidence>
<proteinExistence type="inferred from homology"/>
<dbReference type="PANTHER" id="PTHR11487:SF0">
    <property type="entry name" value="S-ACYL FATTY ACID SYNTHASE THIOESTERASE, MEDIUM CHAIN"/>
    <property type="match status" value="1"/>
</dbReference>
<organism evidence="4 5">
    <name type="scientific">Ectopseudomonas toyotomiensis</name>
    <dbReference type="NCBI Taxonomy" id="554344"/>
    <lineage>
        <taxon>Bacteria</taxon>
        <taxon>Pseudomonadati</taxon>
        <taxon>Pseudomonadota</taxon>
        <taxon>Gammaproteobacteria</taxon>
        <taxon>Pseudomonadales</taxon>
        <taxon>Pseudomonadaceae</taxon>
        <taxon>Ectopseudomonas</taxon>
    </lineage>
</organism>
<dbReference type="GO" id="GO:0008610">
    <property type="term" value="P:lipid biosynthetic process"/>
    <property type="evidence" value="ECO:0007669"/>
    <property type="project" value="TreeGrafter"/>
</dbReference>
<dbReference type="Gene3D" id="3.40.50.1820">
    <property type="entry name" value="alpha/beta hydrolase"/>
    <property type="match status" value="1"/>
</dbReference>
<feature type="domain" description="Thioesterase" evidence="2">
    <location>
        <begin position="28"/>
        <end position="251"/>
    </location>
</feature>
<reference evidence="4" key="2">
    <citation type="submission" date="2016-10" db="EMBL/GenBank/DDBJ databases">
        <authorList>
            <person name="de Groot N.N."/>
        </authorList>
    </citation>
    <scope>NUCLEOTIDE SEQUENCE [LARGE SCALE GENOMIC DNA]</scope>
    <source>
        <strain evidence="4">JCM 15604</strain>
    </source>
</reference>
<dbReference type="InterPro" id="IPR001031">
    <property type="entry name" value="Thioesterase"/>
</dbReference>
<dbReference type="RefSeq" id="WP_074916167.1">
    <property type="nucleotide sequence ID" value="NZ_CP070505.1"/>
</dbReference>
<dbReference type="SUPFAM" id="SSF53474">
    <property type="entry name" value="alpha/beta-Hydrolases"/>
    <property type="match status" value="1"/>
</dbReference>
<comment type="similarity">
    <text evidence="1">Belongs to the thioesterase family.</text>
</comment>
<name>A0A1I5UM98_9GAMM</name>
<dbReference type="PANTHER" id="PTHR11487">
    <property type="entry name" value="THIOESTERASE"/>
    <property type="match status" value="1"/>
</dbReference>
<dbReference type="InterPro" id="IPR029058">
    <property type="entry name" value="AB_hydrolase_fold"/>
</dbReference>
<evidence type="ECO:0000313" key="4">
    <source>
        <dbReference type="EMBL" id="SFP96328.1"/>
    </source>
</evidence>
<dbReference type="OrthoDB" id="8480037at2"/>